<accession>A0A1A6GQ26</accession>
<name>A0A1A6GQ26_NEOLE</name>
<sequence>AHLRVTASPQSLCGLRAVDQSVLLLKPEAELSPSWIYNLPDMHPSNFIPSPHQILEDQES</sequence>
<keyword evidence="3" id="KW-1185">Reference proteome</keyword>
<dbReference type="InterPro" id="IPR011625">
    <property type="entry name" value="A2M_N_BRD"/>
</dbReference>
<dbReference type="Pfam" id="PF07703">
    <property type="entry name" value="A2M_BRD"/>
    <property type="match status" value="1"/>
</dbReference>
<feature type="non-terminal residue" evidence="2">
    <location>
        <position position="1"/>
    </location>
</feature>
<evidence type="ECO:0000313" key="2">
    <source>
        <dbReference type="EMBL" id="OBS67462.1"/>
    </source>
</evidence>
<evidence type="ECO:0000259" key="1">
    <source>
        <dbReference type="Pfam" id="PF07703"/>
    </source>
</evidence>
<evidence type="ECO:0000313" key="3">
    <source>
        <dbReference type="Proteomes" id="UP000092124"/>
    </source>
</evidence>
<dbReference type="AlphaFoldDB" id="A0A1A6GQ26"/>
<dbReference type="STRING" id="56216.A0A1A6GQ26"/>
<reference evidence="2 3" key="1">
    <citation type="submission" date="2016-06" db="EMBL/GenBank/DDBJ databases">
        <title>The Draft Genome Sequence and Annotation of the Desert Woodrat Neotoma lepida.</title>
        <authorList>
            <person name="Campbell M."/>
            <person name="Oakeson K.F."/>
            <person name="Yandell M."/>
            <person name="Halpert J.R."/>
            <person name="Dearing D."/>
        </authorList>
    </citation>
    <scope>NUCLEOTIDE SEQUENCE [LARGE SCALE GENOMIC DNA]</scope>
    <source>
        <strain evidence="2">417</strain>
        <tissue evidence="2">Liver</tissue>
    </source>
</reference>
<comment type="caution">
    <text evidence="2">The sequence shown here is derived from an EMBL/GenBank/DDBJ whole genome shotgun (WGS) entry which is preliminary data.</text>
</comment>
<dbReference type="OrthoDB" id="9998011at2759"/>
<gene>
    <name evidence="2" type="ORF">A6R68_03997</name>
</gene>
<feature type="domain" description="Alpha-2-macroglobulin bait region" evidence="1">
    <location>
        <begin position="2"/>
        <end position="25"/>
    </location>
</feature>
<dbReference type="Gene3D" id="6.20.50.160">
    <property type="match status" value="1"/>
</dbReference>
<dbReference type="EMBL" id="LZPO01082995">
    <property type="protein sequence ID" value="OBS67462.1"/>
    <property type="molecule type" value="Genomic_DNA"/>
</dbReference>
<protein>
    <recommendedName>
        <fullName evidence="1">Alpha-2-macroglobulin bait region domain-containing protein</fullName>
    </recommendedName>
</protein>
<dbReference type="Proteomes" id="UP000092124">
    <property type="component" value="Unassembled WGS sequence"/>
</dbReference>
<feature type="non-terminal residue" evidence="2">
    <location>
        <position position="60"/>
    </location>
</feature>
<proteinExistence type="predicted"/>
<organism evidence="2 3">
    <name type="scientific">Neotoma lepida</name>
    <name type="common">Desert woodrat</name>
    <dbReference type="NCBI Taxonomy" id="56216"/>
    <lineage>
        <taxon>Eukaryota</taxon>
        <taxon>Metazoa</taxon>
        <taxon>Chordata</taxon>
        <taxon>Craniata</taxon>
        <taxon>Vertebrata</taxon>
        <taxon>Euteleostomi</taxon>
        <taxon>Mammalia</taxon>
        <taxon>Eutheria</taxon>
        <taxon>Euarchontoglires</taxon>
        <taxon>Glires</taxon>
        <taxon>Rodentia</taxon>
        <taxon>Myomorpha</taxon>
        <taxon>Muroidea</taxon>
        <taxon>Cricetidae</taxon>
        <taxon>Neotominae</taxon>
        <taxon>Neotoma</taxon>
    </lineage>
</organism>